<gene>
    <name evidence="2" type="ORF">DTL42_22010</name>
</gene>
<dbReference type="InterPro" id="IPR010982">
    <property type="entry name" value="Lambda_DNA-bd_dom_sf"/>
</dbReference>
<evidence type="ECO:0000259" key="1">
    <source>
        <dbReference type="Pfam" id="PF13443"/>
    </source>
</evidence>
<sequence>MTPKSLHEFRVVKQVKAALERRQLGPPERSLRELERELGISHGNLKRFLDGDRGVSLEAFARICEILELELKPKQGNKRK</sequence>
<dbReference type="RefSeq" id="WP_114372245.1">
    <property type="nucleotide sequence ID" value="NZ_QPEX01000045.1"/>
</dbReference>
<dbReference type="EMBL" id="QPEX01000045">
    <property type="protein sequence ID" value="RCS41246.1"/>
    <property type="molecule type" value="Genomic_DNA"/>
</dbReference>
<proteinExistence type="predicted"/>
<reference evidence="2 3" key="1">
    <citation type="submission" date="2018-07" db="EMBL/GenBank/DDBJ databases">
        <title>Comparative genomes isolates from brazilian mangrove.</title>
        <authorList>
            <person name="De Araujo J.E."/>
            <person name="Taketani R.G."/>
            <person name="Silva M.C.P."/>
            <person name="Lourenco M.V."/>
            <person name="Oliveira V.M."/>
            <person name="Andreote F.D."/>
        </authorList>
    </citation>
    <scope>NUCLEOTIDE SEQUENCE [LARGE SCALE GENOMIC DNA]</scope>
    <source>
        <strain evidence="2 3">HEX PRIS-MGV</strain>
    </source>
</reference>
<evidence type="ECO:0000313" key="3">
    <source>
        <dbReference type="Proteomes" id="UP000253562"/>
    </source>
</evidence>
<dbReference type="CDD" id="cd00093">
    <property type="entry name" value="HTH_XRE"/>
    <property type="match status" value="1"/>
</dbReference>
<accession>A0A368KKE7</accession>
<dbReference type="Proteomes" id="UP000253562">
    <property type="component" value="Unassembled WGS sequence"/>
</dbReference>
<organism evidence="2 3">
    <name type="scientific">Bremerella cremea</name>
    <dbReference type="NCBI Taxonomy" id="1031537"/>
    <lineage>
        <taxon>Bacteria</taxon>
        <taxon>Pseudomonadati</taxon>
        <taxon>Planctomycetota</taxon>
        <taxon>Planctomycetia</taxon>
        <taxon>Pirellulales</taxon>
        <taxon>Pirellulaceae</taxon>
        <taxon>Bremerella</taxon>
    </lineage>
</organism>
<name>A0A368KKE7_9BACT</name>
<dbReference type="GO" id="GO:0003677">
    <property type="term" value="F:DNA binding"/>
    <property type="evidence" value="ECO:0007669"/>
    <property type="project" value="InterPro"/>
</dbReference>
<comment type="caution">
    <text evidence="2">The sequence shown here is derived from an EMBL/GenBank/DDBJ whole genome shotgun (WGS) entry which is preliminary data.</text>
</comment>
<dbReference type="InterPro" id="IPR001387">
    <property type="entry name" value="Cro/C1-type_HTH"/>
</dbReference>
<dbReference type="SUPFAM" id="SSF47413">
    <property type="entry name" value="lambda repressor-like DNA-binding domains"/>
    <property type="match status" value="1"/>
</dbReference>
<protein>
    <submittedName>
        <fullName evidence="2">XRE family transcriptional regulator</fullName>
    </submittedName>
</protein>
<dbReference type="AlphaFoldDB" id="A0A368KKE7"/>
<dbReference type="Pfam" id="PF13443">
    <property type="entry name" value="HTH_26"/>
    <property type="match status" value="1"/>
</dbReference>
<evidence type="ECO:0000313" key="2">
    <source>
        <dbReference type="EMBL" id="RCS41246.1"/>
    </source>
</evidence>
<feature type="domain" description="HTH cro/C1-type" evidence="1">
    <location>
        <begin position="30"/>
        <end position="70"/>
    </location>
</feature>